<evidence type="ECO:0000313" key="2">
    <source>
        <dbReference type="Proteomes" id="UP000006620"/>
    </source>
</evidence>
<dbReference type="KEGG" id="pms:KNP414_00899"/>
<dbReference type="HOGENOM" id="CLU_3138559_0_0_9"/>
<organism evidence="1 2">
    <name type="scientific">Paenibacillus mucilaginosus (strain KNP414)</name>
    <dbReference type="NCBI Taxonomy" id="1036673"/>
    <lineage>
        <taxon>Bacteria</taxon>
        <taxon>Bacillati</taxon>
        <taxon>Bacillota</taxon>
        <taxon>Bacilli</taxon>
        <taxon>Bacillales</taxon>
        <taxon>Paenibacillaceae</taxon>
        <taxon>Paenibacillus</taxon>
    </lineage>
</organism>
<dbReference type="Proteomes" id="UP000006620">
    <property type="component" value="Chromosome"/>
</dbReference>
<dbReference type="PATRIC" id="fig|1036673.3.peg.802"/>
<proteinExistence type="predicted"/>
<dbReference type="RefSeq" id="WP_013914653.1">
    <property type="nucleotide sequence ID" value="NC_015690.1"/>
</dbReference>
<dbReference type="EMBL" id="CP002869">
    <property type="protein sequence ID" value="AEI39489.1"/>
    <property type="molecule type" value="Genomic_DNA"/>
</dbReference>
<reference evidence="2" key="1">
    <citation type="submission" date="2011-06" db="EMBL/GenBank/DDBJ databases">
        <title>Complete genome sequence of Paenibacillus mucilaginosus KNP414.</title>
        <authorList>
            <person name="Wang J."/>
            <person name="Hu S."/>
            <person name="Hu X."/>
            <person name="Zhang B."/>
            <person name="Dong D."/>
            <person name="Zhang S."/>
            <person name="Zhao K."/>
            <person name="Wu D."/>
        </authorList>
    </citation>
    <scope>NUCLEOTIDE SEQUENCE [LARGE SCALE GENOMIC DNA]</scope>
    <source>
        <strain evidence="2">KNP414</strain>
    </source>
</reference>
<sequence>MMTTLVLLLAALFVLYRVISFLLLRRKDAALTQIDSDFASRLEQKEDRP</sequence>
<protein>
    <submittedName>
        <fullName evidence="1">Uncharacterized protein</fullName>
    </submittedName>
</protein>
<evidence type="ECO:0000313" key="1">
    <source>
        <dbReference type="EMBL" id="AEI39489.1"/>
    </source>
</evidence>
<name>F8F7K4_PAEMK</name>
<gene>
    <name evidence="1" type="ordered locus">KNP414_00899</name>
</gene>
<accession>F8F7K4</accession>
<reference evidence="1 2" key="2">
    <citation type="journal article" date="2013" name="Genome Announc.">
        <title>Genome Sequence of Growth-Improving Paenibacillus mucilaginosus Strain KNP414.</title>
        <authorList>
            <person name="Lu J.J."/>
            <person name="Wang J.F."/>
            <person name="Hu X.F."/>
        </authorList>
    </citation>
    <scope>NUCLEOTIDE SEQUENCE [LARGE SCALE GENOMIC DNA]</scope>
    <source>
        <strain evidence="1 2">KNP414</strain>
    </source>
</reference>
<dbReference type="AlphaFoldDB" id="F8F7K4"/>